<name>A0AAE1X8V5_9LAMI</name>
<dbReference type="AlphaFoldDB" id="A0AAE1X8V5"/>
<dbReference type="Pfam" id="PF14226">
    <property type="entry name" value="DIOX_N"/>
    <property type="match status" value="1"/>
</dbReference>
<protein>
    <submittedName>
        <fullName evidence="5">Gibberellin 2-beta-dioxygenase 2</fullName>
    </submittedName>
</protein>
<keyword evidence="1" id="KW-0479">Metal-binding</keyword>
<dbReference type="InterPro" id="IPR027443">
    <property type="entry name" value="IPNS-like_sf"/>
</dbReference>
<keyword evidence="2" id="KW-0408">Iron</keyword>
<evidence type="ECO:0000313" key="5">
    <source>
        <dbReference type="EMBL" id="KAK4406904.1"/>
    </source>
</evidence>
<dbReference type="InterPro" id="IPR050231">
    <property type="entry name" value="Iron_ascorbate_oxido_reductase"/>
</dbReference>
<evidence type="ECO:0000259" key="4">
    <source>
        <dbReference type="Pfam" id="PF14226"/>
    </source>
</evidence>
<dbReference type="SUPFAM" id="SSF51197">
    <property type="entry name" value="Clavaminate synthase-like"/>
    <property type="match status" value="1"/>
</dbReference>
<gene>
    <name evidence="5" type="ORF">Sango_0271400</name>
</gene>
<dbReference type="GO" id="GO:0016706">
    <property type="term" value="F:2-oxoglutarate-dependent dioxygenase activity"/>
    <property type="evidence" value="ECO:0007669"/>
    <property type="project" value="UniProtKB-ARBA"/>
</dbReference>
<dbReference type="EMBL" id="JACGWL010000002">
    <property type="protein sequence ID" value="KAK4406904.1"/>
    <property type="molecule type" value="Genomic_DNA"/>
</dbReference>
<accession>A0AAE1X8V5</accession>
<reference evidence="5" key="1">
    <citation type="submission" date="2020-06" db="EMBL/GenBank/DDBJ databases">
        <authorList>
            <person name="Li T."/>
            <person name="Hu X."/>
            <person name="Zhang T."/>
            <person name="Song X."/>
            <person name="Zhang H."/>
            <person name="Dai N."/>
            <person name="Sheng W."/>
            <person name="Hou X."/>
            <person name="Wei L."/>
        </authorList>
    </citation>
    <scope>NUCLEOTIDE SEQUENCE</scope>
    <source>
        <strain evidence="5">K16</strain>
        <tissue evidence="5">Leaf</tissue>
    </source>
</reference>
<dbReference type="GO" id="GO:0046872">
    <property type="term" value="F:metal ion binding"/>
    <property type="evidence" value="ECO:0007669"/>
    <property type="project" value="UniProtKB-KW"/>
</dbReference>
<reference evidence="5" key="2">
    <citation type="journal article" date="2024" name="Plant">
        <title>Genomic evolution and insights into agronomic trait innovations of Sesamum species.</title>
        <authorList>
            <person name="Miao H."/>
            <person name="Wang L."/>
            <person name="Qu L."/>
            <person name="Liu H."/>
            <person name="Sun Y."/>
            <person name="Le M."/>
            <person name="Wang Q."/>
            <person name="Wei S."/>
            <person name="Zheng Y."/>
            <person name="Lin W."/>
            <person name="Duan Y."/>
            <person name="Cao H."/>
            <person name="Xiong S."/>
            <person name="Wang X."/>
            <person name="Wei L."/>
            <person name="Li C."/>
            <person name="Ma Q."/>
            <person name="Ju M."/>
            <person name="Zhao R."/>
            <person name="Li G."/>
            <person name="Mu C."/>
            <person name="Tian Q."/>
            <person name="Mei H."/>
            <person name="Zhang T."/>
            <person name="Gao T."/>
            <person name="Zhang H."/>
        </authorList>
    </citation>
    <scope>NUCLEOTIDE SEQUENCE</scope>
    <source>
        <strain evidence="5">K16</strain>
    </source>
</reference>
<feature type="domain" description="Non-haem dioxygenase N-terminal" evidence="4">
    <location>
        <begin position="19"/>
        <end position="80"/>
    </location>
</feature>
<dbReference type="Proteomes" id="UP001289374">
    <property type="component" value="Unassembled WGS sequence"/>
</dbReference>
<dbReference type="InterPro" id="IPR044861">
    <property type="entry name" value="IPNS-like_FE2OG_OXY"/>
</dbReference>
<evidence type="ECO:0000259" key="3">
    <source>
        <dbReference type="Pfam" id="PF03171"/>
    </source>
</evidence>
<sequence>MVVASPAPLRTKKARPAGIPVIDLSLERSKLCELLVKACEEFGVFQVENHGVSREIISRLEREGQEFFSKPACQKQRAGPAAPFGYGCKNIGFNGDKGELEYIILEANPHSVSERSKSISPRPANFSCAVNDYIDAVRTWHVTFLRCWLKGYGSKINPFLVTSSEIQIATHASGLITILHHSMLLIHMMLGLTLHPTCLIIITPNSNWLWRAFRPSDSHNLAIQQCDAFQAMSNGRFTSVRHRAVANSAKARMSMMYFAAPAPNASIAPIPQMVSCENPCLYRPFTWAEYKATAYSLRLADNRLDLFRN</sequence>
<dbReference type="Gene3D" id="2.60.120.330">
    <property type="entry name" value="B-lactam Antibiotic, Isopenicillin N Synthase, Chain"/>
    <property type="match status" value="2"/>
</dbReference>
<evidence type="ECO:0000256" key="2">
    <source>
        <dbReference type="ARBA" id="ARBA00023004"/>
    </source>
</evidence>
<proteinExistence type="predicted"/>
<evidence type="ECO:0000256" key="1">
    <source>
        <dbReference type="ARBA" id="ARBA00022723"/>
    </source>
</evidence>
<comment type="caution">
    <text evidence="5">The sequence shown here is derived from an EMBL/GenBank/DDBJ whole genome shotgun (WGS) entry which is preliminary data.</text>
</comment>
<keyword evidence="6" id="KW-1185">Reference proteome</keyword>
<dbReference type="InterPro" id="IPR026992">
    <property type="entry name" value="DIOX_N"/>
</dbReference>
<evidence type="ECO:0000313" key="6">
    <source>
        <dbReference type="Proteomes" id="UP001289374"/>
    </source>
</evidence>
<dbReference type="PANTHER" id="PTHR47990">
    <property type="entry name" value="2-OXOGLUTARATE (2OG) AND FE(II)-DEPENDENT OXYGENASE SUPERFAMILY PROTEIN-RELATED"/>
    <property type="match status" value="1"/>
</dbReference>
<dbReference type="Pfam" id="PF03171">
    <property type="entry name" value="2OG-FeII_Oxy"/>
    <property type="match status" value="1"/>
</dbReference>
<feature type="domain" description="Isopenicillin N synthase-like Fe(2+) 2OG dioxygenase" evidence="3">
    <location>
        <begin position="210"/>
        <end position="260"/>
    </location>
</feature>
<organism evidence="5 6">
    <name type="scientific">Sesamum angolense</name>
    <dbReference type="NCBI Taxonomy" id="2727404"/>
    <lineage>
        <taxon>Eukaryota</taxon>
        <taxon>Viridiplantae</taxon>
        <taxon>Streptophyta</taxon>
        <taxon>Embryophyta</taxon>
        <taxon>Tracheophyta</taxon>
        <taxon>Spermatophyta</taxon>
        <taxon>Magnoliopsida</taxon>
        <taxon>eudicotyledons</taxon>
        <taxon>Gunneridae</taxon>
        <taxon>Pentapetalae</taxon>
        <taxon>asterids</taxon>
        <taxon>lamiids</taxon>
        <taxon>Lamiales</taxon>
        <taxon>Pedaliaceae</taxon>
        <taxon>Sesamum</taxon>
    </lineage>
</organism>